<accession>A0AAV1KLD1</accession>
<feature type="domain" description="Reverse transcriptase" evidence="2">
    <location>
        <begin position="1"/>
        <end position="147"/>
    </location>
</feature>
<dbReference type="EMBL" id="CAVLGL010000046">
    <property type="protein sequence ID" value="CAK1582682.1"/>
    <property type="molecule type" value="Genomic_DNA"/>
</dbReference>
<comment type="caution">
    <text evidence="3">The sequence shown here is derived from an EMBL/GenBank/DDBJ whole genome shotgun (WGS) entry which is preliminary data.</text>
</comment>
<keyword evidence="1" id="KW-0812">Transmembrane</keyword>
<reference evidence="3 4" key="1">
    <citation type="submission" date="2023-11" db="EMBL/GenBank/DDBJ databases">
        <authorList>
            <person name="Hedman E."/>
            <person name="Englund M."/>
            <person name="Stromberg M."/>
            <person name="Nyberg Akerstrom W."/>
            <person name="Nylinder S."/>
            <person name="Jareborg N."/>
            <person name="Kallberg Y."/>
            <person name="Kronander E."/>
        </authorList>
    </citation>
    <scope>NUCLEOTIDE SEQUENCE [LARGE SCALE GENOMIC DNA]</scope>
</reference>
<dbReference type="PROSITE" id="PS50878">
    <property type="entry name" value="RT_POL"/>
    <property type="match status" value="1"/>
</dbReference>
<dbReference type="Pfam" id="PF00078">
    <property type="entry name" value="RVT_1"/>
    <property type="match status" value="1"/>
</dbReference>
<evidence type="ECO:0000313" key="3">
    <source>
        <dbReference type="EMBL" id="CAK1582682.1"/>
    </source>
</evidence>
<gene>
    <name evidence="3" type="ORF">PARMNEM_LOCUS4180</name>
</gene>
<evidence type="ECO:0000256" key="1">
    <source>
        <dbReference type="SAM" id="Phobius"/>
    </source>
</evidence>
<protein>
    <recommendedName>
        <fullName evidence="2">Reverse transcriptase domain-containing protein</fullName>
    </recommendedName>
</protein>
<feature type="transmembrane region" description="Helical" evidence="1">
    <location>
        <begin position="211"/>
        <end position="234"/>
    </location>
</feature>
<dbReference type="AlphaFoldDB" id="A0AAV1KLD1"/>
<sequence length="284" mass="31995">MDVSKTFDRFWQASLLGKIAAYGLSPSLIDWVKDFLSERSLRVFIDGCTSDPVATNAGVPQGSVLSATPFLLHINDLLIPGIYRYADDSTVVERYQTPKQCIAIIVMNRDIIDTQNNTGNVKFKCYDINSMCGQNLRQRVMFVAIAALVISVVVLLSSVAYLLNSASLDAYIIKQPVTAMNLIFSLVAASISSYQIVISLLLLWQGFWVNSGIFLCSLWYVSHLSILVVYWILFGARTVICFNENRRIQALLTIFIGIVYQALFTYFCVVVNRYLHSSNQDRYF</sequence>
<dbReference type="InterPro" id="IPR000477">
    <property type="entry name" value="RT_dom"/>
</dbReference>
<keyword evidence="4" id="KW-1185">Reference proteome</keyword>
<proteinExistence type="predicted"/>
<organism evidence="3 4">
    <name type="scientific">Parnassius mnemosyne</name>
    <name type="common">clouded apollo</name>
    <dbReference type="NCBI Taxonomy" id="213953"/>
    <lineage>
        <taxon>Eukaryota</taxon>
        <taxon>Metazoa</taxon>
        <taxon>Ecdysozoa</taxon>
        <taxon>Arthropoda</taxon>
        <taxon>Hexapoda</taxon>
        <taxon>Insecta</taxon>
        <taxon>Pterygota</taxon>
        <taxon>Neoptera</taxon>
        <taxon>Endopterygota</taxon>
        <taxon>Lepidoptera</taxon>
        <taxon>Glossata</taxon>
        <taxon>Ditrysia</taxon>
        <taxon>Papilionoidea</taxon>
        <taxon>Papilionidae</taxon>
        <taxon>Parnassiinae</taxon>
        <taxon>Parnassini</taxon>
        <taxon>Parnassius</taxon>
        <taxon>Driopa</taxon>
    </lineage>
</organism>
<evidence type="ECO:0000259" key="2">
    <source>
        <dbReference type="PROSITE" id="PS50878"/>
    </source>
</evidence>
<feature type="transmembrane region" description="Helical" evidence="1">
    <location>
        <begin position="254"/>
        <end position="275"/>
    </location>
</feature>
<keyword evidence="1" id="KW-1133">Transmembrane helix</keyword>
<keyword evidence="1" id="KW-0472">Membrane</keyword>
<dbReference type="Proteomes" id="UP001314205">
    <property type="component" value="Unassembled WGS sequence"/>
</dbReference>
<feature type="transmembrane region" description="Helical" evidence="1">
    <location>
        <begin position="140"/>
        <end position="163"/>
    </location>
</feature>
<dbReference type="PANTHER" id="PTHR33332">
    <property type="entry name" value="REVERSE TRANSCRIPTASE DOMAIN-CONTAINING PROTEIN"/>
    <property type="match status" value="1"/>
</dbReference>
<name>A0AAV1KLD1_9NEOP</name>
<feature type="transmembrane region" description="Helical" evidence="1">
    <location>
        <begin position="183"/>
        <end position="204"/>
    </location>
</feature>
<evidence type="ECO:0000313" key="4">
    <source>
        <dbReference type="Proteomes" id="UP001314205"/>
    </source>
</evidence>